<dbReference type="GO" id="GO:0032259">
    <property type="term" value="P:methylation"/>
    <property type="evidence" value="ECO:0007669"/>
    <property type="project" value="UniProtKB-KW"/>
</dbReference>
<protein>
    <submittedName>
        <fullName evidence="1">tRNA (Adenine22-N1)-methyltransferase</fullName>
    </submittedName>
</protein>
<dbReference type="PANTHER" id="PTHR38451">
    <property type="entry name" value="TRNA (ADENINE(22)-N(1))-METHYLTRANSFERASE"/>
    <property type="match status" value="1"/>
</dbReference>
<keyword evidence="2" id="KW-1185">Reference proteome</keyword>
<sequence length="227" mass="25737">MIDERLKYAANHIKGEILADIGSDHAYLPIHAIRGGMISRAICGEVAEGPYEATLKNIESYGMQGKIEARLGDGLNILTPDDEVDTITVCGMGGPLIARILAGGFENVGGHPRLVLQANNHMYPLRQAVDDLNYRIVHEKVLKLGKHFYEIIVCDYDENRKRMSQKELHFGPLNLAEREEAFLKKIKWEYDHQKRIFESIDGGRNPDKKEEIKSKIKLLEEVLEDED</sequence>
<reference evidence="2" key="1">
    <citation type="submission" date="2017-08" db="EMBL/GenBank/DDBJ databases">
        <authorList>
            <person name="Varghese N."/>
            <person name="Submissions S."/>
        </authorList>
    </citation>
    <scope>NUCLEOTIDE SEQUENCE [LARGE SCALE GENOMIC DNA]</scope>
    <source>
        <strain evidence="2">DSM 23173</strain>
    </source>
</reference>
<dbReference type="Gene3D" id="3.40.50.150">
    <property type="entry name" value="Vaccinia Virus protein VP39"/>
    <property type="match status" value="1"/>
</dbReference>
<dbReference type="OrthoDB" id="5881184at2"/>
<dbReference type="Gene3D" id="1.10.287.1890">
    <property type="match status" value="1"/>
</dbReference>
<name>A0A285UA38_9STAP</name>
<keyword evidence="1" id="KW-0808">Transferase</keyword>
<dbReference type="AlphaFoldDB" id="A0A285UA38"/>
<evidence type="ECO:0000313" key="2">
    <source>
        <dbReference type="Proteomes" id="UP000219412"/>
    </source>
</evidence>
<dbReference type="Proteomes" id="UP000219412">
    <property type="component" value="Unassembled WGS sequence"/>
</dbReference>
<accession>A0A285UA38</accession>
<dbReference type="EMBL" id="OBQF01000001">
    <property type="protein sequence ID" value="SOC38613.1"/>
    <property type="molecule type" value="Genomic_DNA"/>
</dbReference>
<keyword evidence="1" id="KW-0489">Methyltransferase</keyword>
<dbReference type="InterPro" id="IPR029063">
    <property type="entry name" value="SAM-dependent_MTases_sf"/>
</dbReference>
<dbReference type="Pfam" id="PF04816">
    <property type="entry name" value="TrmK"/>
    <property type="match status" value="1"/>
</dbReference>
<proteinExistence type="predicted"/>
<dbReference type="PANTHER" id="PTHR38451:SF1">
    <property type="entry name" value="TRNA (ADENINE(22)-N(1))-METHYLTRANSFERASE"/>
    <property type="match status" value="1"/>
</dbReference>
<dbReference type="SUPFAM" id="SSF53335">
    <property type="entry name" value="S-adenosyl-L-methionine-dependent methyltransferases"/>
    <property type="match status" value="1"/>
</dbReference>
<dbReference type="InterPro" id="IPR006901">
    <property type="entry name" value="TrmK"/>
</dbReference>
<dbReference type="GO" id="GO:0160105">
    <property type="term" value="F:tRNA (adenine(22)-N1)-methyltransferase activity"/>
    <property type="evidence" value="ECO:0007669"/>
    <property type="project" value="InterPro"/>
</dbReference>
<gene>
    <name evidence="1" type="ORF">SAMN05878391_0471</name>
</gene>
<dbReference type="PIRSF" id="PIRSF018637">
    <property type="entry name" value="TrmK"/>
    <property type="match status" value="1"/>
</dbReference>
<evidence type="ECO:0000313" key="1">
    <source>
        <dbReference type="EMBL" id="SOC38613.1"/>
    </source>
</evidence>
<dbReference type="RefSeq" id="WP_097038727.1">
    <property type="nucleotide sequence ID" value="NZ_OBQF01000001.1"/>
</dbReference>
<organism evidence="1 2">
    <name type="scientific">Salinicoccus kekensis</name>
    <dbReference type="NCBI Taxonomy" id="714307"/>
    <lineage>
        <taxon>Bacteria</taxon>
        <taxon>Bacillati</taxon>
        <taxon>Bacillota</taxon>
        <taxon>Bacilli</taxon>
        <taxon>Bacillales</taxon>
        <taxon>Staphylococcaceae</taxon>
        <taxon>Salinicoccus</taxon>
    </lineage>
</organism>